<feature type="transmembrane region" description="Helical" evidence="2">
    <location>
        <begin position="85"/>
        <end position="106"/>
    </location>
</feature>
<evidence type="ECO:0008006" key="5">
    <source>
        <dbReference type="Google" id="ProtNLM"/>
    </source>
</evidence>
<evidence type="ECO:0000256" key="1">
    <source>
        <dbReference type="SAM" id="MobiDB-lite"/>
    </source>
</evidence>
<feature type="transmembrane region" description="Helical" evidence="2">
    <location>
        <begin position="118"/>
        <end position="136"/>
    </location>
</feature>
<keyword evidence="4" id="KW-1185">Reference proteome</keyword>
<keyword evidence="2" id="KW-0472">Membrane</keyword>
<protein>
    <recommendedName>
        <fullName evidence="5">Integral membrane protein</fullName>
    </recommendedName>
</protein>
<keyword evidence="2" id="KW-0812">Transmembrane</keyword>
<dbReference type="Proteomes" id="UP001500620">
    <property type="component" value="Unassembled WGS sequence"/>
</dbReference>
<evidence type="ECO:0000313" key="4">
    <source>
        <dbReference type="Proteomes" id="UP001500620"/>
    </source>
</evidence>
<feature type="region of interest" description="Disordered" evidence="1">
    <location>
        <begin position="192"/>
        <end position="235"/>
    </location>
</feature>
<name>A0ABP8DJN2_9ACTN</name>
<keyword evidence="2" id="KW-1133">Transmembrane helix</keyword>
<dbReference type="EMBL" id="BAABAT010000027">
    <property type="protein sequence ID" value="GAA4257343.1"/>
    <property type="molecule type" value="Genomic_DNA"/>
</dbReference>
<feature type="transmembrane region" description="Helical" evidence="2">
    <location>
        <begin position="148"/>
        <end position="170"/>
    </location>
</feature>
<comment type="caution">
    <text evidence="3">The sequence shown here is derived from an EMBL/GenBank/DDBJ whole genome shotgun (WGS) entry which is preliminary data.</text>
</comment>
<evidence type="ECO:0000313" key="3">
    <source>
        <dbReference type="EMBL" id="GAA4257343.1"/>
    </source>
</evidence>
<feature type="transmembrane region" description="Helical" evidence="2">
    <location>
        <begin position="13"/>
        <end position="40"/>
    </location>
</feature>
<feature type="transmembrane region" description="Helical" evidence="2">
    <location>
        <begin position="52"/>
        <end position="73"/>
    </location>
</feature>
<accession>A0ABP8DJN2</accession>
<evidence type="ECO:0000256" key="2">
    <source>
        <dbReference type="SAM" id="Phobius"/>
    </source>
</evidence>
<proteinExistence type="predicted"/>
<reference evidence="4" key="1">
    <citation type="journal article" date="2019" name="Int. J. Syst. Evol. Microbiol.">
        <title>The Global Catalogue of Microorganisms (GCM) 10K type strain sequencing project: providing services to taxonomists for standard genome sequencing and annotation.</title>
        <authorList>
            <consortium name="The Broad Institute Genomics Platform"/>
            <consortium name="The Broad Institute Genome Sequencing Center for Infectious Disease"/>
            <person name="Wu L."/>
            <person name="Ma J."/>
        </authorList>
    </citation>
    <scope>NUCLEOTIDE SEQUENCE [LARGE SCALE GENOMIC DNA]</scope>
    <source>
        <strain evidence="4">JCM 17441</strain>
    </source>
</reference>
<organism evidence="3 4">
    <name type="scientific">Dactylosporangium darangshiense</name>
    <dbReference type="NCBI Taxonomy" id="579108"/>
    <lineage>
        <taxon>Bacteria</taxon>
        <taxon>Bacillati</taxon>
        <taxon>Actinomycetota</taxon>
        <taxon>Actinomycetes</taxon>
        <taxon>Micromonosporales</taxon>
        <taxon>Micromonosporaceae</taxon>
        <taxon>Dactylosporangium</taxon>
    </lineage>
</organism>
<sequence length="235" mass="25527">MRFAESAGSAVHFIIHLLLNLFLIVGSFVPFLLSALLIIYRTRSIVERMIRGLALFAGTLTAVGVDAAGISVARFTVDTLATTGFAGFAVKAFVAVVVVAAGYGVGKYLITKLRTSRNIAIRGMIFIGMIVHIELLEIYVDAVRRNGFTIGSGAIPNAGFMVGLIAYVVLNYDPQNPQERVSAVLRDVWRNRSGADPYPGPVPPPRPRHAPRDDQPPPADPGYHGPYTDHFPEQR</sequence>
<gene>
    <name evidence="3" type="ORF">GCM10022255_073760</name>
</gene>